<proteinExistence type="predicted"/>
<evidence type="ECO:0000313" key="1">
    <source>
        <dbReference type="EMBL" id="MEJ8566885.1"/>
    </source>
</evidence>
<evidence type="ECO:0008006" key="3">
    <source>
        <dbReference type="Google" id="ProtNLM"/>
    </source>
</evidence>
<keyword evidence="2" id="KW-1185">Reference proteome</keyword>
<comment type="caution">
    <text evidence="1">The sequence shown here is derived from an EMBL/GenBank/DDBJ whole genome shotgun (WGS) entry which is preliminary data.</text>
</comment>
<evidence type="ECO:0000313" key="2">
    <source>
        <dbReference type="Proteomes" id="UP001359886"/>
    </source>
</evidence>
<protein>
    <recommendedName>
        <fullName evidence="3">Glycosyltransferase subfamily 4-like N-terminal domain-containing protein</fullName>
    </recommendedName>
</protein>
<dbReference type="AlphaFoldDB" id="A0AAW9REN0"/>
<dbReference type="SUPFAM" id="SSF53756">
    <property type="entry name" value="UDP-Glycosyltransferase/glycogen phosphorylase"/>
    <property type="match status" value="1"/>
</dbReference>
<organism evidence="1 2">
    <name type="scientific">Elongatibacter sediminis</name>
    <dbReference type="NCBI Taxonomy" id="3119006"/>
    <lineage>
        <taxon>Bacteria</taxon>
        <taxon>Pseudomonadati</taxon>
        <taxon>Pseudomonadota</taxon>
        <taxon>Gammaproteobacteria</taxon>
        <taxon>Chromatiales</taxon>
        <taxon>Wenzhouxiangellaceae</taxon>
        <taxon>Elongatibacter</taxon>
    </lineage>
</organism>
<dbReference type="EMBL" id="JAZHOG010000002">
    <property type="protein sequence ID" value="MEJ8566885.1"/>
    <property type="molecule type" value="Genomic_DNA"/>
</dbReference>
<dbReference type="Gene3D" id="3.40.50.2000">
    <property type="entry name" value="Glycogen Phosphorylase B"/>
    <property type="match status" value="1"/>
</dbReference>
<dbReference type="Proteomes" id="UP001359886">
    <property type="component" value="Unassembled WGS sequence"/>
</dbReference>
<reference evidence="1 2" key="1">
    <citation type="submission" date="2024-02" db="EMBL/GenBank/DDBJ databases">
        <title>A novel Wenzhouxiangellaceae bacterium, isolated from coastal sediments.</title>
        <authorList>
            <person name="Du Z.-J."/>
            <person name="Ye Y.-Q."/>
            <person name="Zhang X.-Y."/>
        </authorList>
    </citation>
    <scope>NUCLEOTIDE SEQUENCE [LARGE SCALE GENOMIC DNA]</scope>
    <source>
        <strain evidence="1 2">CH-27</strain>
    </source>
</reference>
<accession>A0AAW9REN0</accession>
<name>A0AAW9REN0_9GAMM</name>
<gene>
    <name evidence="1" type="ORF">V3330_04555</name>
</gene>
<sequence>MLKVAYLHILPLEYYPPACTFLDTLAAEKSVDVRVYTTCNLRGRKPYCNKSVTIDRGDAPNPGALRVLRLLTTIKWHVKTAFSLRRFQPDSIVYVEPHSAIAAWLFLRFFSGKARLYVHHHEFYEQRDFLRPGMQLPRIGNLKERQFLFPRAEWISQTNEDRLRLAMRDNPAISDTAWRVLPNYPPAEWCTKRDVNAAGWGQPVRLIYVGSASFEDTYIQEITRWASRYPKDIQLHICGYNVKADVFEWLDQQRFSNVTYEPDGCAYEELPSILTEFDIGLVLYKGNTTNFVFNIPNKVYEYLCCGLEVWYPTEMTSIKKFQGEHSLPLRELDFSNLVHFDSSDLQPLGRAPSRARDFTAEQAFDPLLAAMGVNERRARI</sequence>